<feature type="non-terminal residue" evidence="1">
    <location>
        <position position="1"/>
    </location>
</feature>
<dbReference type="Proteomes" id="UP001272242">
    <property type="component" value="Unassembled WGS sequence"/>
</dbReference>
<reference evidence="2" key="1">
    <citation type="journal article" date="2023" name="Mar. Drugs">
        <title>Gemmata algarum, a Novel Planctomycete Isolated from an Algal Mat, Displays Antimicrobial Activity.</title>
        <authorList>
            <person name="Kumar G."/>
            <person name="Kallscheuer N."/>
            <person name="Kashif M."/>
            <person name="Ahamad S."/>
            <person name="Jagadeeshwari U."/>
            <person name="Pannikurungottu S."/>
            <person name="Haufschild T."/>
            <person name="Kabuu M."/>
            <person name="Sasikala C."/>
            <person name="Jogler C."/>
            <person name="Ramana C."/>
        </authorList>
    </citation>
    <scope>NUCLEOTIDE SEQUENCE [LARGE SCALE GENOMIC DNA]</scope>
    <source>
        <strain evidence="2">JC673</strain>
    </source>
</reference>
<sequence length="239" mass="26001">QKAPGGNVPDTVETLFQEVRTIVRRAESPTHAVALAVAFAQDNPDLLGNRAFWDRVVGHDFRRTFETVVGWARSGMERLHLHREWAFTLLAVGDCPELFQLCGSGPQAPTAEKEFRAAVLREGTVGCSDLERCCTPGWGWGADHNVAELFDDVLSFSRRVSPPYHGSDGYFLWQVVASSALIAPLSDAVYRADLLQGCERLYLLSGSGDMYVYLATVTPGGVQFESPEAEPGAAPDTAG</sequence>
<organism evidence="1 2">
    <name type="scientific">Gemmata algarum</name>
    <dbReference type="NCBI Taxonomy" id="2975278"/>
    <lineage>
        <taxon>Bacteria</taxon>
        <taxon>Pseudomonadati</taxon>
        <taxon>Planctomycetota</taxon>
        <taxon>Planctomycetia</taxon>
        <taxon>Gemmatales</taxon>
        <taxon>Gemmataceae</taxon>
        <taxon>Gemmata</taxon>
    </lineage>
</organism>
<comment type="caution">
    <text evidence="1">The sequence shown here is derived from an EMBL/GenBank/DDBJ whole genome shotgun (WGS) entry which is preliminary data.</text>
</comment>
<proteinExistence type="predicted"/>
<keyword evidence="2" id="KW-1185">Reference proteome</keyword>
<evidence type="ECO:0000313" key="1">
    <source>
        <dbReference type="EMBL" id="MDY3559630.1"/>
    </source>
</evidence>
<name>A0ABU5EWL2_9BACT</name>
<gene>
    <name evidence="1" type="ORF">R5W23_000626</name>
</gene>
<dbReference type="EMBL" id="JAXBLV010000116">
    <property type="protein sequence ID" value="MDY3559630.1"/>
    <property type="molecule type" value="Genomic_DNA"/>
</dbReference>
<evidence type="ECO:0000313" key="2">
    <source>
        <dbReference type="Proteomes" id="UP001272242"/>
    </source>
</evidence>
<protein>
    <submittedName>
        <fullName evidence="1">Uncharacterized protein</fullName>
    </submittedName>
</protein>
<accession>A0ABU5EWL2</accession>
<dbReference type="RefSeq" id="WP_320686355.1">
    <property type="nucleotide sequence ID" value="NZ_JAXBLV010000116.1"/>
</dbReference>